<keyword evidence="2" id="KW-0808">Transferase</keyword>
<proteinExistence type="inferred from homology"/>
<evidence type="ECO:0000256" key="1">
    <source>
        <dbReference type="ARBA" id="ARBA00007274"/>
    </source>
</evidence>
<sequence>MFKNPYPVDTVIRKEQTVFKAIHEQVAHNRPYQKILQTPTASTDEVEAAFKALTGQNLDDSVSISLPFYTDFGSHISLGKNVFINTGVMFVDLGGITIEDDVLIAPFVKITTVNHPTDPKDRRGVILKPVHIKKNAWIGAGATILPGITIGENAIVSAGAVVTKDVPENTIVAGIPARVIKSI</sequence>
<dbReference type="PANTHER" id="PTHR23416:SF23">
    <property type="entry name" value="ACETYLTRANSFERASE C18B11.09C-RELATED"/>
    <property type="match status" value="1"/>
</dbReference>
<accession>A0ABT9YRL2</accession>
<dbReference type="InterPro" id="IPR051159">
    <property type="entry name" value="Hexapeptide_acetyltransf"/>
</dbReference>
<dbReference type="Pfam" id="PF00132">
    <property type="entry name" value="Hexapep"/>
    <property type="match status" value="1"/>
</dbReference>
<dbReference type="RefSeq" id="WP_307121830.1">
    <property type="nucleotide sequence ID" value="NZ_JAUSTM010000010.1"/>
</dbReference>
<comment type="similarity">
    <text evidence="1">Belongs to the transferase hexapeptide repeat family.</text>
</comment>
<dbReference type="PANTHER" id="PTHR23416">
    <property type="entry name" value="SIALIC ACID SYNTHASE-RELATED"/>
    <property type="match status" value="1"/>
</dbReference>
<protein>
    <submittedName>
        <fullName evidence="3">Acetyltransferase-like isoleucine patch superfamily enzyme</fullName>
    </submittedName>
</protein>
<dbReference type="Proteomes" id="UP001223079">
    <property type="component" value="Unassembled WGS sequence"/>
</dbReference>
<dbReference type="InterPro" id="IPR001451">
    <property type="entry name" value="Hexapep"/>
</dbReference>
<gene>
    <name evidence="3" type="ORF">J2S23_001196</name>
</gene>
<evidence type="ECO:0000313" key="3">
    <source>
        <dbReference type="EMBL" id="MDQ0222639.1"/>
    </source>
</evidence>
<dbReference type="CDD" id="cd03357">
    <property type="entry name" value="LbH_MAT_GAT"/>
    <property type="match status" value="1"/>
</dbReference>
<name>A0ABT9YRL2_9STRE</name>
<dbReference type="InterPro" id="IPR011004">
    <property type="entry name" value="Trimer_LpxA-like_sf"/>
</dbReference>
<organism evidence="3 4">
    <name type="scientific">Streptococcus moroccensis</name>
    <dbReference type="NCBI Taxonomy" id="1451356"/>
    <lineage>
        <taxon>Bacteria</taxon>
        <taxon>Bacillati</taxon>
        <taxon>Bacillota</taxon>
        <taxon>Bacilli</taxon>
        <taxon>Lactobacillales</taxon>
        <taxon>Streptococcaceae</taxon>
        <taxon>Streptococcus</taxon>
    </lineage>
</organism>
<evidence type="ECO:0000313" key="4">
    <source>
        <dbReference type="Proteomes" id="UP001223079"/>
    </source>
</evidence>
<dbReference type="Gene3D" id="2.160.10.10">
    <property type="entry name" value="Hexapeptide repeat proteins"/>
    <property type="match status" value="1"/>
</dbReference>
<dbReference type="EMBL" id="JAUSTM010000010">
    <property type="protein sequence ID" value="MDQ0222639.1"/>
    <property type="molecule type" value="Genomic_DNA"/>
</dbReference>
<reference evidence="3 4" key="1">
    <citation type="submission" date="2023-07" db="EMBL/GenBank/DDBJ databases">
        <title>Genomic Encyclopedia of Type Strains, Phase IV (KMG-IV): sequencing the most valuable type-strain genomes for metagenomic binning, comparative biology and taxonomic classification.</title>
        <authorList>
            <person name="Goeker M."/>
        </authorList>
    </citation>
    <scope>NUCLEOTIDE SEQUENCE [LARGE SCALE GENOMIC DNA]</scope>
    <source>
        <strain evidence="3 4">DSM 105143</strain>
    </source>
</reference>
<evidence type="ECO:0000256" key="2">
    <source>
        <dbReference type="ARBA" id="ARBA00022679"/>
    </source>
</evidence>
<keyword evidence="4" id="KW-1185">Reference proteome</keyword>
<comment type="caution">
    <text evidence="3">The sequence shown here is derived from an EMBL/GenBank/DDBJ whole genome shotgun (WGS) entry which is preliminary data.</text>
</comment>
<dbReference type="SUPFAM" id="SSF51161">
    <property type="entry name" value="Trimeric LpxA-like enzymes"/>
    <property type="match status" value="1"/>
</dbReference>